<organism evidence="1 2">
    <name type="scientific">Brucella anthropi</name>
    <name type="common">Ochrobactrum anthropi</name>
    <dbReference type="NCBI Taxonomy" id="529"/>
    <lineage>
        <taxon>Bacteria</taxon>
        <taxon>Pseudomonadati</taxon>
        <taxon>Pseudomonadota</taxon>
        <taxon>Alphaproteobacteria</taxon>
        <taxon>Hyphomicrobiales</taxon>
        <taxon>Brucellaceae</taxon>
        <taxon>Brucella/Ochrobactrum group</taxon>
        <taxon>Brucella</taxon>
    </lineage>
</organism>
<name>A0A8I0TBM0_BRUAN</name>
<gene>
    <name evidence="1" type="ORF">IH622_23100</name>
</gene>
<comment type="caution">
    <text evidence="1">The sequence shown here is derived from an EMBL/GenBank/DDBJ whole genome shotgun (WGS) entry which is preliminary data.</text>
</comment>
<dbReference type="AlphaFoldDB" id="A0A8I0TBM0"/>
<reference evidence="1" key="1">
    <citation type="submission" date="2020-09" db="EMBL/GenBank/DDBJ databases">
        <authorList>
            <person name="Dalcin Martins P."/>
        </authorList>
    </citation>
    <scope>NUCLEOTIDE SEQUENCE</scope>
    <source>
        <strain evidence="1">MAG47</strain>
    </source>
</reference>
<protein>
    <submittedName>
        <fullName evidence="1">Uncharacterized protein</fullName>
    </submittedName>
</protein>
<dbReference type="EMBL" id="JACZKO010000063">
    <property type="protein sequence ID" value="MBE0563685.1"/>
    <property type="molecule type" value="Genomic_DNA"/>
</dbReference>
<evidence type="ECO:0000313" key="1">
    <source>
        <dbReference type="EMBL" id="MBE0563685.1"/>
    </source>
</evidence>
<accession>A0A8I0TBM0</accession>
<reference evidence="1" key="2">
    <citation type="submission" date="2020-10" db="EMBL/GenBank/DDBJ databases">
        <title>Enrichment of novel Verrucomicrobia, Bacteroidetes and Krumholzibacteria in an oxygen-limited, methane- and iron-fed bioreactor inoculated with Bothnian Sea sediments.</title>
        <authorList>
            <person name="Martins P.D."/>
            <person name="de Jong A."/>
            <person name="Lenstra W.K."/>
            <person name="van Helmond N.A.G.M."/>
            <person name="Slomp C.P."/>
            <person name="Jetten M.S.M."/>
            <person name="Welte C.U."/>
            <person name="Rasigraf O."/>
        </authorList>
    </citation>
    <scope>NUCLEOTIDE SEQUENCE</scope>
    <source>
        <strain evidence="1">MAG47</strain>
    </source>
</reference>
<sequence>MEKLIKAVKSLLVDIDSMREGASEQFGTFSNFELDSDAVYVDWPNLAISADNVVHALEEYEHGQIIDGELAQSQIRGSKPTLVILDDTEDAAE</sequence>
<evidence type="ECO:0000313" key="2">
    <source>
        <dbReference type="Proteomes" id="UP000642265"/>
    </source>
</evidence>
<proteinExistence type="predicted"/>
<dbReference type="Proteomes" id="UP000642265">
    <property type="component" value="Unassembled WGS sequence"/>
</dbReference>